<accession>A0A0N8W0P9</accession>
<dbReference type="EMBL" id="LKEV01000001">
    <property type="protein sequence ID" value="KQB87306.1"/>
    <property type="molecule type" value="Genomic_DNA"/>
</dbReference>
<dbReference type="PATRIC" id="fig|1544413.3.peg.364"/>
<proteinExistence type="predicted"/>
<dbReference type="Proteomes" id="UP000050488">
    <property type="component" value="Unassembled WGS sequence"/>
</dbReference>
<keyword evidence="1" id="KW-0472">Membrane</keyword>
<feature type="transmembrane region" description="Helical" evidence="1">
    <location>
        <begin position="78"/>
        <end position="102"/>
    </location>
</feature>
<dbReference type="STRING" id="1544413.Clow_00361"/>
<feature type="transmembrane region" description="Helical" evidence="1">
    <location>
        <begin position="146"/>
        <end position="170"/>
    </location>
</feature>
<keyword evidence="1" id="KW-1133">Transmembrane helix</keyword>
<organism evidence="2 3">
    <name type="scientific">Corynebacterium lowii</name>
    <dbReference type="NCBI Taxonomy" id="1544413"/>
    <lineage>
        <taxon>Bacteria</taxon>
        <taxon>Bacillati</taxon>
        <taxon>Actinomycetota</taxon>
        <taxon>Actinomycetes</taxon>
        <taxon>Mycobacteriales</taxon>
        <taxon>Corynebacteriaceae</taxon>
        <taxon>Corynebacterium</taxon>
    </lineage>
</organism>
<comment type="caution">
    <text evidence="2">The sequence shown here is derived from an EMBL/GenBank/DDBJ whole genome shotgun (WGS) entry which is preliminary data.</text>
</comment>
<name>A0A0N8W0P9_9CORY</name>
<dbReference type="AlphaFoldDB" id="A0A0N8W0P9"/>
<keyword evidence="1" id="KW-0812">Transmembrane</keyword>
<dbReference type="RefSeq" id="WP_055175393.1">
    <property type="nucleotide sequence ID" value="NZ_JAUSQY010000001.1"/>
</dbReference>
<gene>
    <name evidence="2" type="ORF">Clow_00361</name>
</gene>
<feature type="transmembrane region" description="Helical" evidence="1">
    <location>
        <begin position="28"/>
        <end position="49"/>
    </location>
</feature>
<sequence length="185" mass="19884">MNEQEKNAAATKPGQGSAPESVMLLARVWGLVLLADVLHEVVSVVMTLMDTGPLKAAAREMAENQGGGVELSDSMLDAVAYLGVGFSFLIALGVVGLLWWMLTLLRKGHKWAPVARRITMIFAFYFVVRAVAVFSLVPGSTAVPMAFYAIDGSLQILAGVGAVVTLVFVFRRETLVWTGEVKKAE</sequence>
<feature type="transmembrane region" description="Helical" evidence="1">
    <location>
        <begin position="114"/>
        <end position="134"/>
    </location>
</feature>
<dbReference type="OrthoDB" id="4427569at2"/>
<reference evidence="2 3" key="1">
    <citation type="submission" date="2015-10" db="EMBL/GenBank/DDBJ databases">
        <title>Corynebacteirum lowii and Corynebacterium oculi species nova, derived from human clinical disease and and emended description of Corynebacterium mastiditis.</title>
        <authorList>
            <person name="Bernard K."/>
            <person name="Pacheco A.L."/>
            <person name="Mcdougall C."/>
            <person name="Burtx T."/>
            <person name="Weibe D."/>
            <person name="Tyler S."/>
            <person name="Olson A.B."/>
            <person name="Cnockaert M."/>
            <person name="Eguchi H."/>
            <person name="Kuwahara T."/>
            <person name="Nakayama-Imaohji H."/>
            <person name="Boudewijins M."/>
            <person name="Van Hoecke F."/>
            <person name="Bernier A.-M."/>
            <person name="Vandamme P."/>
        </authorList>
    </citation>
    <scope>NUCLEOTIDE SEQUENCE [LARGE SCALE GENOMIC DNA]</scope>
    <source>
        <strain evidence="2 3">NML 130206</strain>
    </source>
</reference>
<protein>
    <submittedName>
        <fullName evidence="2">Uncharacterized protein</fullName>
    </submittedName>
</protein>
<evidence type="ECO:0000313" key="3">
    <source>
        <dbReference type="Proteomes" id="UP000050488"/>
    </source>
</evidence>
<evidence type="ECO:0000256" key="1">
    <source>
        <dbReference type="SAM" id="Phobius"/>
    </source>
</evidence>
<keyword evidence="3" id="KW-1185">Reference proteome</keyword>
<evidence type="ECO:0000313" key="2">
    <source>
        <dbReference type="EMBL" id="KQB87306.1"/>
    </source>
</evidence>